<dbReference type="AlphaFoldDB" id="A0A250KYM8"/>
<keyword evidence="3" id="KW-1185">Reference proteome</keyword>
<reference evidence="2 3" key="1">
    <citation type="submission" date="2016-12" db="EMBL/GenBank/DDBJ databases">
        <title>Genome sequencing of Methylocaldum marinum.</title>
        <authorList>
            <person name="Takeuchi M."/>
            <person name="Kamagata Y."/>
            <person name="Hiraoka S."/>
            <person name="Oshima K."/>
            <person name="Hattori M."/>
            <person name="Iwasaki W."/>
        </authorList>
    </citation>
    <scope>NUCLEOTIDE SEQUENCE [LARGE SCALE GENOMIC DNA]</scope>
    <source>
        <strain evidence="2 3">S8</strain>
    </source>
</reference>
<feature type="transmembrane region" description="Helical" evidence="1">
    <location>
        <begin position="173"/>
        <end position="189"/>
    </location>
</feature>
<keyword evidence="1" id="KW-1133">Transmembrane helix</keyword>
<proteinExistence type="predicted"/>
<evidence type="ECO:0000313" key="3">
    <source>
        <dbReference type="Proteomes" id="UP000266313"/>
    </source>
</evidence>
<evidence type="ECO:0000256" key="1">
    <source>
        <dbReference type="SAM" id="Phobius"/>
    </source>
</evidence>
<accession>A0A250KYM8</accession>
<protein>
    <submittedName>
        <fullName evidence="2">Putative mxaA protein</fullName>
    </submittedName>
</protein>
<dbReference type="Proteomes" id="UP000266313">
    <property type="component" value="Chromosome"/>
</dbReference>
<dbReference type="OrthoDB" id="5608210at2"/>
<dbReference type="KEGG" id="mmai:sS8_4686"/>
<dbReference type="RefSeq" id="WP_119631760.1">
    <property type="nucleotide sequence ID" value="NZ_AP017928.1"/>
</dbReference>
<name>A0A250KYM8_9GAMM</name>
<keyword evidence="1" id="KW-0812">Transmembrane</keyword>
<evidence type="ECO:0000313" key="2">
    <source>
        <dbReference type="EMBL" id="BBA36616.1"/>
    </source>
</evidence>
<organism evidence="2 3">
    <name type="scientific">Methylocaldum marinum</name>
    <dbReference type="NCBI Taxonomy" id="1432792"/>
    <lineage>
        <taxon>Bacteria</taxon>
        <taxon>Pseudomonadati</taxon>
        <taxon>Pseudomonadota</taxon>
        <taxon>Gammaproteobacteria</taxon>
        <taxon>Methylococcales</taxon>
        <taxon>Methylococcaceae</taxon>
        <taxon>Methylocaldum</taxon>
    </lineage>
</organism>
<sequence>MYPQLSPKFGLGLGLVFLALSAVVQGDEPIYRIEPSAQRNFGYVIGDPVEYEVLISVPENHALEAEYLPKPGTLTEWLDLRTINWARTDSKGTAQYRLRLTYQVFKGVRQPEKLTIPALTIRFRGQTPFEVQTEPWQIVVAPIIPPDVSDESVELRGFSHPERRSLGPHRLRLAAYLGGILIALAILAWQHGRLPFFRTATPPFARTLRELKKLSRKRDDAEAFRKAVKLLHRALDETYGFRLFGEELETFLTIRPAFAELRDELNHFFALSQRVFFTAPDAPIPADSPLPWLETLCRRCVAAERRNL</sequence>
<keyword evidence="1" id="KW-0472">Membrane</keyword>
<gene>
    <name evidence="2" type="ORF">sS8_4686</name>
</gene>
<dbReference type="EMBL" id="AP017928">
    <property type="protein sequence ID" value="BBA36616.1"/>
    <property type="molecule type" value="Genomic_DNA"/>
</dbReference>